<keyword evidence="1" id="KW-0472">Membrane</keyword>
<reference key="1">
    <citation type="submission" date="2010-11" db="EMBL/GenBank/DDBJ databases">
        <title>The complete sequence of chromosome of Isophaera pallida ATCC 43644.</title>
        <authorList>
            <consortium name="US DOE Joint Genome Institute (JGI-PGF)"/>
            <person name="Lucas S."/>
            <person name="Copeland A."/>
            <person name="Lapidus A."/>
            <person name="Bruce D."/>
            <person name="Goodwin L."/>
            <person name="Pitluck S."/>
            <person name="Kyrpides N."/>
            <person name="Mavromatis K."/>
            <person name="Pagani I."/>
            <person name="Ivanova N."/>
            <person name="Saunders E."/>
            <person name="Brettin T."/>
            <person name="Detter J.C."/>
            <person name="Han C."/>
            <person name="Tapia R."/>
            <person name="Land M."/>
            <person name="Hauser L."/>
            <person name="Markowitz V."/>
            <person name="Cheng J.-F."/>
            <person name="Hugenholtz P."/>
            <person name="Woyke T."/>
            <person name="Wu D."/>
            <person name="Eisen J.A."/>
        </authorList>
    </citation>
    <scope>NUCLEOTIDE SEQUENCE</scope>
    <source>
        <strain>ATCC 43644</strain>
    </source>
</reference>
<dbReference type="KEGG" id="ipa:Isop_1862"/>
<evidence type="ECO:0000313" key="2">
    <source>
        <dbReference type="EMBL" id="ADV62443.1"/>
    </source>
</evidence>
<keyword evidence="1" id="KW-1133">Transmembrane helix</keyword>
<feature type="transmembrane region" description="Helical" evidence="1">
    <location>
        <begin position="51"/>
        <end position="77"/>
    </location>
</feature>
<dbReference type="AlphaFoldDB" id="E8R211"/>
<dbReference type="Proteomes" id="UP000008631">
    <property type="component" value="Chromosome"/>
</dbReference>
<feature type="transmembrane region" description="Helical" evidence="1">
    <location>
        <begin position="12"/>
        <end position="45"/>
    </location>
</feature>
<gene>
    <name evidence="2" type="ordered locus">Isop_1862</name>
</gene>
<organism evidence="2 3">
    <name type="scientific">Isosphaera pallida (strain ATCC 43644 / DSM 9630 / IS1B)</name>
    <dbReference type="NCBI Taxonomy" id="575540"/>
    <lineage>
        <taxon>Bacteria</taxon>
        <taxon>Pseudomonadati</taxon>
        <taxon>Planctomycetota</taxon>
        <taxon>Planctomycetia</taxon>
        <taxon>Isosphaerales</taxon>
        <taxon>Isosphaeraceae</taxon>
        <taxon>Isosphaera</taxon>
    </lineage>
</organism>
<sequence>MRRDEDSGCGGCAFLVGMIILFVFVVEVVWPLILALFKLVVFLVSKVLLGIFYILLAVAFIGVAAGAIALVTLLISWALSCFNDLKADADHDVNPVEFLTKLFVLIAVATLAIIGTIRYMILQEAVEHFIQNVSAQGTVKYVILGLVLIALIAIVSALIISHRDEVGDMLLATGSTVIRPFQWVLSFEKDLLPPPGHRVKPLELGAKLVIVFGLSAFSIIWIIERFFR</sequence>
<dbReference type="HOGENOM" id="CLU_1213509_0_0_0"/>
<feature type="transmembrane region" description="Helical" evidence="1">
    <location>
        <begin position="141"/>
        <end position="160"/>
    </location>
</feature>
<feature type="transmembrane region" description="Helical" evidence="1">
    <location>
        <begin position="205"/>
        <end position="223"/>
    </location>
</feature>
<feature type="transmembrane region" description="Helical" evidence="1">
    <location>
        <begin position="98"/>
        <end position="121"/>
    </location>
</feature>
<dbReference type="RefSeq" id="WP_013564731.1">
    <property type="nucleotide sequence ID" value="NC_014962.1"/>
</dbReference>
<accession>E8R211</accession>
<name>E8R211_ISOPI</name>
<reference evidence="2 3" key="2">
    <citation type="journal article" date="2011" name="Stand. Genomic Sci.">
        <title>Complete genome sequence of Isosphaera pallida type strain (IS1B).</title>
        <authorList>
            <consortium name="US DOE Joint Genome Institute (JGI-PGF)"/>
            <person name="Goker M."/>
            <person name="Cleland D."/>
            <person name="Saunders E."/>
            <person name="Lapidus A."/>
            <person name="Nolan M."/>
            <person name="Lucas S."/>
            <person name="Hammon N."/>
            <person name="Deshpande S."/>
            <person name="Cheng J.F."/>
            <person name="Tapia R."/>
            <person name="Han C."/>
            <person name="Goodwin L."/>
            <person name="Pitluck S."/>
            <person name="Liolios K."/>
            <person name="Pagani I."/>
            <person name="Ivanova N."/>
            <person name="Mavromatis K."/>
            <person name="Pati A."/>
            <person name="Chen A."/>
            <person name="Palaniappan K."/>
            <person name="Land M."/>
            <person name="Hauser L."/>
            <person name="Chang Y.J."/>
            <person name="Jeffries C.D."/>
            <person name="Detter J.C."/>
            <person name="Beck B."/>
            <person name="Woyke T."/>
            <person name="Bristow J."/>
            <person name="Eisen J.A."/>
            <person name="Markowitz V."/>
            <person name="Hugenholtz P."/>
            <person name="Kyrpides N.C."/>
            <person name="Klenk H.P."/>
        </authorList>
    </citation>
    <scope>NUCLEOTIDE SEQUENCE [LARGE SCALE GENOMIC DNA]</scope>
    <source>
        <strain evidence="3">ATCC 43644 / DSM 9630 / IS1B</strain>
    </source>
</reference>
<keyword evidence="3" id="KW-1185">Reference proteome</keyword>
<evidence type="ECO:0000313" key="3">
    <source>
        <dbReference type="Proteomes" id="UP000008631"/>
    </source>
</evidence>
<proteinExistence type="predicted"/>
<evidence type="ECO:0000256" key="1">
    <source>
        <dbReference type="SAM" id="Phobius"/>
    </source>
</evidence>
<keyword evidence="1" id="KW-0812">Transmembrane</keyword>
<dbReference type="EMBL" id="CP002353">
    <property type="protein sequence ID" value="ADV62443.1"/>
    <property type="molecule type" value="Genomic_DNA"/>
</dbReference>
<dbReference type="InParanoid" id="E8R211"/>
<protein>
    <submittedName>
        <fullName evidence="2">Uncharacterized protein</fullName>
    </submittedName>
</protein>